<feature type="non-terminal residue" evidence="1">
    <location>
        <position position="1"/>
    </location>
</feature>
<protein>
    <submittedName>
        <fullName evidence="1">Uncharacterized protein</fullName>
    </submittedName>
</protein>
<organism evidence="1 2">
    <name type="scientific">Pelobates cultripes</name>
    <name type="common">Western spadefoot toad</name>
    <dbReference type="NCBI Taxonomy" id="61616"/>
    <lineage>
        <taxon>Eukaryota</taxon>
        <taxon>Metazoa</taxon>
        <taxon>Chordata</taxon>
        <taxon>Craniata</taxon>
        <taxon>Vertebrata</taxon>
        <taxon>Euteleostomi</taxon>
        <taxon>Amphibia</taxon>
        <taxon>Batrachia</taxon>
        <taxon>Anura</taxon>
        <taxon>Pelobatoidea</taxon>
        <taxon>Pelobatidae</taxon>
        <taxon>Pelobates</taxon>
    </lineage>
</organism>
<dbReference type="EMBL" id="OW240914">
    <property type="protein sequence ID" value="CAH2275497.1"/>
    <property type="molecule type" value="Genomic_DNA"/>
</dbReference>
<sequence>TKYTLETNRMFNGHISSLFKTEPEWISRLILFDRDDGEFMEEWYTLMDNLSFQTMTFIIKRRQLTL</sequence>
<proteinExistence type="predicted"/>
<evidence type="ECO:0000313" key="1">
    <source>
        <dbReference type="EMBL" id="CAH2275497.1"/>
    </source>
</evidence>
<accession>A0AAD1RP96</accession>
<keyword evidence="2" id="KW-1185">Reference proteome</keyword>
<dbReference type="AlphaFoldDB" id="A0AAD1RP96"/>
<gene>
    <name evidence="1" type="ORF">PECUL_23A054399</name>
</gene>
<name>A0AAD1RP96_PELCU</name>
<reference evidence="1" key="1">
    <citation type="submission" date="2022-03" db="EMBL/GenBank/DDBJ databases">
        <authorList>
            <person name="Alioto T."/>
            <person name="Alioto T."/>
            <person name="Gomez Garrido J."/>
        </authorList>
    </citation>
    <scope>NUCLEOTIDE SEQUENCE</scope>
</reference>
<dbReference type="Proteomes" id="UP001295444">
    <property type="component" value="Chromosome 03"/>
</dbReference>
<evidence type="ECO:0000313" key="2">
    <source>
        <dbReference type="Proteomes" id="UP001295444"/>
    </source>
</evidence>
<feature type="non-terminal residue" evidence="1">
    <location>
        <position position="66"/>
    </location>
</feature>